<dbReference type="InterPro" id="IPR009072">
    <property type="entry name" value="Histone-fold"/>
</dbReference>
<feature type="compositionally biased region" description="Basic and acidic residues" evidence="13">
    <location>
        <begin position="493"/>
        <end position="526"/>
    </location>
</feature>
<dbReference type="Proteomes" id="UP001367508">
    <property type="component" value="Unassembled WGS sequence"/>
</dbReference>
<evidence type="ECO:0000256" key="11">
    <source>
        <dbReference type="ARBA" id="ARBA00023269"/>
    </source>
</evidence>
<evidence type="ECO:0000313" key="16">
    <source>
        <dbReference type="Proteomes" id="UP001367508"/>
    </source>
</evidence>
<feature type="domain" description="Core Histone H2A/H2B/H3" evidence="14">
    <location>
        <begin position="526"/>
        <end position="602"/>
    </location>
</feature>
<dbReference type="Gene3D" id="1.10.20.10">
    <property type="entry name" value="Histone, subunit A"/>
    <property type="match status" value="1"/>
</dbReference>
<dbReference type="PANTHER" id="PTHR35286">
    <property type="entry name" value="EXPRESSED PROTEIN"/>
    <property type="match status" value="1"/>
</dbReference>
<dbReference type="GO" id="GO:0000786">
    <property type="term" value="C:nucleosome"/>
    <property type="evidence" value="ECO:0007669"/>
    <property type="project" value="UniProtKB-KW"/>
</dbReference>
<proteinExistence type="inferred from homology"/>
<dbReference type="InterPro" id="IPR000558">
    <property type="entry name" value="Histone_H2B"/>
</dbReference>
<protein>
    <recommendedName>
        <fullName evidence="12">Histone H2B</fullName>
    </recommendedName>
</protein>
<dbReference type="SMART" id="SM00427">
    <property type="entry name" value="H2B"/>
    <property type="match status" value="1"/>
</dbReference>
<keyword evidence="11 12" id="KW-0544">Nucleosome core</keyword>
<accession>A0AAN9QIU2</accession>
<evidence type="ECO:0000256" key="5">
    <source>
        <dbReference type="ARBA" id="ARBA00022454"/>
    </source>
</evidence>
<evidence type="ECO:0000256" key="7">
    <source>
        <dbReference type="ARBA" id="ARBA00022843"/>
    </source>
</evidence>
<reference evidence="15 16" key="1">
    <citation type="submission" date="2024-01" db="EMBL/GenBank/DDBJ databases">
        <title>The genomes of 5 underutilized Papilionoideae crops provide insights into root nodulation and disease resistanc.</title>
        <authorList>
            <person name="Jiang F."/>
        </authorList>
    </citation>
    <scope>NUCLEOTIDE SEQUENCE [LARGE SCALE GENOMIC DNA]</scope>
    <source>
        <strain evidence="15">LVBAO_FW01</strain>
        <tissue evidence="15">Leaves</tissue>
    </source>
</reference>
<sequence>MSSFSNNSSNLDNLLLQTLMGRLQLRAPINNPLVTQSLEDFLFDAVSDVDDDDDDEGKSELAKEEAKLEREVIKIILSGNSDSLKPNSGQAVSVRDHHICVGFQEEEGSDYRVWEWHGHVMVFDDEFGYTPEYIYGNYFQRLKPKPSPSPSPPPPPAAADASLVKEEKPDNLGLRELIDTKDSSDARILHRNINAGSPRARASTAFGCEKLGGRDPDILSLLLSFPFDASDFPCSFVLSCTTPISRSHITTHKFFSPSSSYGVTAATDASSLPSSITLHLFRLQKQSAEAWHELQYFANVGAAVFYAHSKKDAKLQIVSINIGDGATAGGIAVYKFSGISLFSVDFVDVKITWHFVKSLKAFEVKRGVLVSKQLALASLLLTVAVSCLSQHFLRQFATELNVLIDPRLTSLMLSTAVTDIRGRRSFCHPYLRLAPAVKWAKAQTPSLFPIYTYSLCFYSSPNSCSLQSRLSVEEEATSFLFINRPTASMAPTKGEKKPAEKKPAEKAPAEKKPKAEKKISKEGGSDKKKKRVKKSTETYKIYIFKVLKQVHPDIGISSKAMGIMNSFINDIFEKLAQESSRLARYNKKPTITSREIQTAVRLVLPGELAKHAVSEGTKAVTKFTSS</sequence>
<evidence type="ECO:0000256" key="4">
    <source>
        <dbReference type="ARBA" id="ARBA00006846"/>
    </source>
</evidence>
<evidence type="ECO:0000256" key="2">
    <source>
        <dbReference type="ARBA" id="ARBA00004123"/>
    </source>
</evidence>
<evidence type="ECO:0000256" key="12">
    <source>
        <dbReference type="RuleBase" id="RU000451"/>
    </source>
</evidence>
<feature type="region of interest" description="Disordered" evidence="13">
    <location>
        <begin position="488"/>
        <end position="531"/>
    </location>
</feature>
<dbReference type="AlphaFoldDB" id="A0AAN9QIU2"/>
<dbReference type="EMBL" id="JAYMYQ010000004">
    <property type="protein sequence ID" value="KAK7336977.1"/>
    <property type="molecule type" value="Genomic_DNA"/>
</dbReference>
<keyword evidence="10 12" id="KW-0539">Nucleus</keyword>
<dbReference type="PROSITE" id="PS00357">
    <property type="entry name" value="HISTONE_H2B"/>
    <property type="match status" value="1"/>
</dbReference>
<dbReference type="PANTHER" id="PTHR35286:SF1">
    <property type="entry name" value="EXPRESSED PROTEIN"/>
    <property type="match status" value="1"/>
</dbReference>
<comment type="function">
    <text evidence="1">Core component of nucleosome. Nucleosomes wrap and compact DNA into chromatin, limiting DNA accessibility to the cellular machineries which require DNA as a template. Histones thereby play a central role in transcription regulation, DNA repair, DNA replication and chromosomal stability. DNA accessibility is regulated via a complex set of post-translational modifications of histones, also called histone code, and nucleosome remodeling.</text>
</comment>
<evidence type="ECO:0000256" key="10">
    <source>
        <dbReference type="ARBA" id="ARBA00023242"/>
    </source>
</evidence>
<evidence type="ECO:0000313" key="15">
    <source>
        <dbReference type="EMBL" id="KAK7336977.1"/>
    </source>
</evidence>
<dbReference type="PRINTS" id="PR00621">
    <property type="entry name" value="HISTONEH2B"/>
</dbReference>
<dbReference type="GO" id="GO:0003677">
    <property type="term" value="F:DNA binding"/>
    <property type="evidence" value="ECO:0007669"/>
    <property type="project" value="UniProtKB-KW"/>
</dbReference>
<dbReference type="Pfam" id="PF00125">
    <property type="entry name" value="Histone"/>
    <property type="match status" value="1"/>
</dbReference>
<gene>
    <name evidence="15" type="ORF">VNO77_17531</name>
</gene>
<dbReference type="SUPFAM" id="SSF47113">
    <property type="entry name" value="Histone-fold"/>
    <property type="match status" value="1"/>
</dbReference>
<keyword evidence="5 12" id="KW-0158">Chromosome</keyword>
<evidence type="ECO:0000256" key="1">
    <source>
        <dbReference type="ARBA" id="ARBA00002001"/>
    </source>
</evidence>
<comment type="similarity">
    <text evidence="4 12">Belongs to the histone H2B family.</text>
</comment>
<keyword evidence="7" id="KW-0832">Ubl conjugation</keyword>
<dbReference type="FunFam" id="1.10.20.10:FF:000014">
    <property type="entry name" value="Histone H2B"/>
    <property type="match status" value="1"/>
</dbReference>
<dbReference type="GO" id="GO:0046982">
    <property type="term" value="F:protein heterodimerization activity"/>
    <property type="evidence" value="ECO:0007669"/>
    <property type="project" value="InterPro"/>
</dbReference>
<dbReference type="InterPro" id="IPR007125">
    <property type="entry name" value="H2A/H2B/H3"/>
</dbReference>
<evidence type="ECO:0000256" key="8">
    <source>
        <dbReference type="ARBA" id="ARBA00022990"/>
    </source>
</evidence>
<organism evidence="15 16">
    <name type="scientific">Canavalia gladiata</name>
    <name type="common">Sword bean</name>
    <name type="synonym">Dolichos gladiatus</name>
    <dbReference type="NCBI Taxonomy" id="3824"/>
    <lineage>
        <taxon>Eukaryota</taxon>
        <taxon>Viridiplantae</taxon>
        <taxon>Streptophyta</taxon>
        <taxon>Embryophyta</taxon>
        <taxon>Tracheophyta</taxon>
        <taxon>Spermatophyta</taxon>
        <taxon>Magnoliopsida</taxon>
        <taxon>eudicotyledons</taxon>
        <taxon>Gunneridae</taxon>
        <taxon>Pentapetalae</taxon>
        <taxon>rosids</taxon>
        <taxon>fabids</taxon>
        <taxon>Fabales</taxon>
        <taxon>Fabaceae</taxon>
        <taxon>Papilionoideae</taxon>
        <taxon>50 kb inversion clade</taxon>
        <taxon>NPAAA clade</taxon>
        <taxon>indigoferoid/millettioid clade</taxon>
        <taxon>Phaseoleae</taxon>
        <taxon>Canavalia</taxon>
    </lineage>
</organism>
<evidence type="ECO:0000259" key="14">
    <source>
        <dbReference type="Pfam" id="PF00125"/>
    </source>
</evidence>
<keyword evidence="6" id="KW-1017">Isopeptide bond</keyword>
<keyword evidence="8" id="KW-0007">Acetylation</keyword>
<comment type="caution">
    <text evidence="15">The sequence shown here is derived from an EMBL/GenBank/DDBJ whole genome shotgun (WGS) entry which is preliminary data.</text>
</comment>
<evidence type="ECO:0000256" key="6">
    <source>
        <dbReference type="ARBA" id="ARBA00022499"/>
    </source>
</evidence>
<comment type="subcellular location">
    <subcellularLocation>
        <location evidence="3">Chromosome</location>
    </subcellularLocation>
    <subcellularLocation>
        <location evidence="2 12">Nucleus</location>
    </subcellularLocation>
</comment>
<dbReference type="GO" id="GO:0005634">
    <property type="term" value="C:nucleus"/>
    <property type="evidence" value="ECO:0007669"/>
    <property type="project" value="UniProtKB-SubCell"/>
</dbReference>
<name>A0AAN9QIU2_CANGL</name>
<keyword evidence="9 12" id="KW-0238">DNA-binding</keyword>
<dbReference type="InterPro" id="IPR055333">
    <property type="entry name" value="HISTONE_H2B_site"/>
</dbReference>
<evidence type="ECO:0000256" key="9">
    <source>
        <dbReference type="ARBA" id="ARBA00023125"/>
    </source>
</evidence>
<dbReference type="GO" id="GO:0030527">
    <property type="term" value="F:structural constituent of chromatin"/>
    <property type="evidence" value="ECO:0007669"/>
    <property type="project" value="InterPro"/>
</dbReference>
<evidence type="ECO:0000256" key="3">
    <source>
        <dbReference type="ARBA" id="ARBA00004286"/>
    </source>
</evidence>
<comment type="subunit">
    <text evidence="12">The nucleosome is a histone octamer containing two molecules each of H2A, H2B, H3 and H4 assembled in one H3-H4 heterotetramer and two H2A-H2B heterodimers. The octamer wraps approximately 147 bp of DNA.</text>
</comment>
<dbReference type="CDD" id="cd22910">
    <property type="entry name" value="HFD_H2B"/>
    <property type="match status" value="1"/>
</dbReference>
<keyword evidence="16" id="KW-1185">Reference proteome</keyword>
<evidence type="ECO:0000256" key="13">
    <source>
        <dbReference type="SAM" id="MobiDB-lite"/>
    </source>
</evidence>